<accession>A0A1I5SD60</accession>
<protein>
    <submittedName>
        <fullName evidence="4">Fic family protein</fullName>
    </submittedName>
</protein>
<dbReference type="RefSeq" id="WP_092913345.1">
    <property type="nucleotide sequence ID" value="NZ_FOXB01000033.1"/>
</dbReference>
<dbReference type="InterPro" id="IPR040198">
    <property type="entry name" value="Fido_containing"/>
</dbReference>
<dbReference type="InterPro" id="IPR036597">
    <property type="entry name" value="Fido-like_dom_sf"/>
</dbReference>
<dbReference type="Proteomes" id="UP000199227">
    <property type="component" value="Unassembled WGS sequence"/>
</dbReference>
<dbReference type="AlphaFoldDB" id="A0A1I5SD60"/>
<keyword evidence="2" id="KW-0067">ATP-binding</keyword>
<evidence type="ECO:0000256" key="1">
    <source>
        <dbReference type="PIRSR" id="PIRSR640198-1"/>
    </source>
</evidence>
<keyword evidence="2" id="KW-0547">Nucleotide-binding</keyword>
<dbReference type="SUPFAM" id="SSF140931">
    <property type="entry name" value="Fic-like"/>
    <property type="match status" value="1"/>
</dbReference>
<dbReference type="InterPro" id="IPR036390">
    <property type="entry name" value="WH_DNA-bd_sf"/>
</dbReference>
<organism evidence="4 5">
    <name type="scientific">Hydrogenimonas thermophila</name>
    <dbReference type="NCBI Taxonomy" id="223786"/>
    <lineage>
        <taxon>Bacteria</taxon>
        <taxon>Pseudomonadati</taxon>
        <taxon>Campylobacterota</taxon>
        <taxon>Epsilonproteobacteria</taxon>
        <taxon>Campylobacterales</taxon>
        <taxon>Hydrogenimonadaceae</taxon>
        <taxon>Hydrogenimonas</taxon>
    </lineage>
</organism>
<evidence type="ECO:0000313" key="5">
    <source>
        <dbReference type="Proteomes" id="UP000199227"/>
    </source>
</evidence>
<dbReference type="STRING" id="223786.SAMN05216234_1333"/>
<dbReference type="Gene3D" id="1.10.10.10">
    <property type="entry name" value="Winged helix-like DNA-binding domain superfamily/Winged helix DNA-binding domain"/>
    <property type="match status" value="1"/>
</dbReference>
<reference evidence="4 5" key="1">
    <citation type="submission" date="2016-10" db="EMBL/GenBank/DDBJ databases">
        <authorList>
            <person name="de Groot N.N."/>
        </authorList>
    </citation>
    <scope>NUCLEOTIDE SEQUENCE [LARGE SCALE GENOMIC DNA]</scope>
    <source>
        <strain evidence="4 5">EP1-55-1</strain>
    </source>
</reference>
<feature type="active site" evidence="1">
    <location>
        <position position="249"/>
    </location>
</feature>
<dbReference type="GO" id="GO:0005524">
    <property type="term" value="F:ATP binding"/>
    <property type="evidence" value="ECO:0007669"/>
    <property type="project" value="UniProtKB-KW"/>
</dbReference>
<dbReference type="EMBL" id="FOXB01000033">
    <property type="protein sequence ID" value="SFP68649.1"/>
    <property type="molecule type" value="Genomic_DNA"/>
</dbReference>
<dbReference type="Pfam" id="PF02661">
    <property type="entry name" value="Fic"/>
    <property type="match status" value="1"/>
</dbReference>
<evidence type="ECO:0000259" key="3">
    <source>
        <dbReference type="PROSITE" id="PS51459"/>
    </source>
</evidence>
<name>A0A1I5SD60_9BACT</name>
<feature type="domain" description="Fido" evidence="3">
    <location>
        <begin position="160"/>
        <end position="316"/>
    </location>
</feature>
<dbReference type="Gene3D" id="1.10.3290.10">
    <property type="entry name" value="Fido-like domain"/>
    <property type="match status" value="1"/>
</dbReference>
<dbReference type="InterPro" id="IPR003812">
    <property type="entry name" value="Fido"/>
</dbReference>
<dbReference type="SUPFAM" id="SSF46785">
    <property type="entry name" value="Winged helix' DNA-binding domain"/>
    <property type="match status" value="1"/>
</dbReference>
<evidence type="ECO:0000313" key="4">
    <source>
        <dbReference type="EMBL" id="SFP68649.1"/>
    </source>
</evidence>
<proteinExistence type="predicted"/>
<dbReference type="PROSITE" id="PS51459">
    <property type="entry name" value="FIDO"/>
    <property type="match status" value="1"/>
</dbReference>
<sequence>MKALDTEEKFAKYFTIERYFTPIEMEYRKSVVQNAGCDFDQVLDKVSDYRKRNIRHLFSSQGESFAFCLTKELNRRVEKINSFWKSIEYLLKSRYEKDLVFDTLISEAFSSSTIEGAYTTHKRTKELIKEKLTPENRSEKMVVNNYYALEYSDEHIRKPIDKDFILKLHQVVTEGTLDKQTDEGKFRDDLVEILDSKQKVIFSPTGDIEKMHQMIDDLLNYVNDEDDWSEVIDCIYKAMMFHFVYAYIHPHFDGNGRTVRILFTHLLVKCGYDMFRYISLSEVIMEKKKDYEKAFVAVERNKLPDGSYDLTYFFYYLTDIMLEGLERLASRITKYTVESRMLDIADKKGIILSLIQKRIIKSIARSSLPLDTKTVSKRLKLSAQTIRKHANVLAEFGIIKKIKNGNKIYFQPNI</sequence>
<dbReference type="InterPro" id="IPR036388">
    <property type="entry name" value="WH-like_DNA-bd_sf"/>
</dbReference>
<dbReference type="OrthoDB" id="9813719at2"/>
<dbReference type="PANTHER" id="PTHR13504:SF38">
    <property type="entry name" value="FIDO DOMAIN-CONTAINING PROTEIN"/>
    <property type="match status" value="1"/>
</dbReference>
<evidence type="ECO:0000256" key="2">
    <source>
        <dbReference type="PIRSR" id="PIRSR640198-2"/>
    </source>
</evidence>
<dbReference type="PANTHER" id="PTHR13504">
    <property type="entry name" value="FIDO DOMAIN-CONTAINING PROTEIN DDB_G0283145"/>
    <property type="match status" value="1"/>
</dbReference>
<keyword evidence="5" id="KW-1185">Reference proteome</keyword>
<dbReference type="CDD" id="cd00090">
    <property type="entry name" value="HTH_ARSR"/>
    <property type="match status" value="1"/>
</dbReference>
<dbReference type="InterPro" id="IPR011991">
    <property type="entry name" value="ArsR-like_HTH"/>
</dbReference>
<dbReference type="GO" id="GO:0006355">
    <property type="term" value="P:regulation of DNA-templated transcription"/>
    <property type="evidence" value="ECO:0007669"/>
    <property type="project" value="UniProtKB-ARBA"/>
</dbReference>
<feature type="binding site" evidence="2">
    <location>
        <begin position="253"/>
        <end position="260"/>
    </location>
    <ligand>
        <name>ATP</name>
        <dbReference type="ChEBI" id="CHEBI:30616"/>
    </ligand>
</feature>
<gene>
    <name evidence="4" type="ORF">SAMN05216234_1333</name>
</gene>